<reference evidence="2 3" key="1">
    <citation type="submission" date="2015-09" db="EMBL/GenBank/DDBJ databases">
        <title>Sorangium comparison.</title>
        <authorList>
            <person name="Zaburannyi N."/>
            <person name="Bunk B."/>
            <person name="Overmann J."/>
            <person name="Mueller R."/>
        </authorList>
    </citation>
    <scope>NUCLEOTIDE SEQUENCE [LARGE SCALE GENOMIC DNA]</scope>
    <source>
        <strain evidence="2 3">So ce836</strain>
    </source>
</reference>
<name>A0A4V0NH00_SORCE</name>
<protein>
    <submittedName>
        <fullName evidence="2">Uncharacterized protein</fullName>
    </submittedName>
</protein>
<dbReference type="AlphaFoldDB" id="A0A4V0NH00"/>
<feature type="region of interest" description="Disordered" evidence="1">
    <location>
        <begin position="200"/>
        <end position="220"/>
    </location>
</feature>
<dbReference type="EMBL" id="CP012672">
    <property type="protein sequence ID" value="AUX34942.1"/>
    <property type="molecule type" value="Genomic_DNA"/>
</dbReference>
<evidence type="ECO:0000313" key="3">
    <source>
        <dbReference type="Proteomes" id="UP000295497"/>
    </source>
</evidence>
<accession>A0A4V0NH00</accession>
<organism evidence="2 3">
    <name type="scientific">Sorangium cellulosum</name>
    <name type="common">Polyangium cellulosum</name>
    <dbReference type="NCBI Taxonomy" id="56"/>
    <lineage>
        <taxon>Bacteria</taxon>
        <taxon>Pseudomonadati</taxon>
        <taxon>Myxococcota</taxon>
        <taxon>Polyangia</taxon>
        <taxon>Polyangiales</taxon>
        <taxon>Polyangiaceae</taxon>
        <taxon>Sorangium</taxon>
    </lineage>
</organism>
<gene>
    <name evidence="2" type="ORF">SOCE836_071220</name>
</gene>
<proteinExistence type="predicted"/>
<dbReference type="RefSeq" id="WP_129578060.1">
    <property type="nucleotide sequence ID" value="NZ_CP012672.1"/>
</dbReference>
<evidence type="ECO:0000256" key="1">
    <source>
        <dbReference type="SAM" id="MobiDB-lite"/>
    </source>
</evidence>
<evidence type="ECO:0000313" key="2">
    <source>
        <dbReference type="EMBL" id="AUX34942.1"/>
    </source>
</evidence>
<sequence>MLRSVRVFTNCVDEEQRAQLERALAHFHAAQGVIRIEPCGDTEVPVSVERLNVTRFFAQAAVSDPQIVVTGRRLSDNWFTHAEQRRAVISVADWTIAFVNEQGETPLGAPDANILTSLALTTLLAIAGCNDLDVLHETVGCLFDLCLNKPDRALKMRAAYICSRCATRLAAQGVSSVERDAISAVLDRVRALLLGRRPQAMAPQTDDAEDESFVQHTPPPDGVHLPPRLIEACVTGRLTVLVGSGMSLQKDVAVKYPPKLGWSSLPSWGEVPRRLANAVAHYAGRSVEPRQTVTLEELLADMDFFRRALGETVYYPRAIFDLFSPHVISPGRANRLLFKMPVQ</sequence>
<dbReference type="Proteomes" id="UP000295497">
    <property type="component" value="Chromosome"/>
</dbReference>